<accession>A0AAV0XYY8</accession>
<evidence type="ECO:0000313" key="3">
    <source>
        <dbReference type="EMBL" id="CAI6376107.1"/>
    </source>
</evidence>
<name>A0AAV0XYY8_9HEMI</name>
<dbReference type="EMBL" id="CARXXK010001428">
    <property type="protein sequence ID" value="CAI6376107.1"/>
    <property type="molecule type" value="Genomic_DNA"/>
</dbReference>
<gene>
    <name evidence="2" type="ORF">MEUPH1_LOCUS27412</name>
    <name evidence="3" type="ORF">MEUPH1_LOCUS29519</name>
</gene>
<keyword evidence="4" id="KW-1185">Reference proteome</keyword>
<comment type="caution">
    <text evidence="2">The sequence shown here is derived from an EMBL/GenBank/DDBJ whole genome shotgun (WGS) entry which is preliminary data.</text>
</comment>
<protein>
    <recommendedName>
        <fullName evidence="5">BED-type domain-containing protein</fullName>
    </recommendedName>
</protein>
<evidence type="ECO:0000313" key="2">
    <source>
        <dbReference type="EMBL" id="CAI6373703.1"/>
    </source>
</evidence>
<reference evidence="2 4" key="1">
    <citation type="submission" date="2023-01" db="EMBL/GenBank/DDBJ databases">
        <authorList>
            <person name="Whitehead M."/>
        </authorList>
    </citation>
    <scope>NUCLEOTIDE SEQUENCE [LARGE SCALE GENOMIC DNA]</scope>
</reference>
<proteinExistence type="predicted"/>
<evidence type="ECO:0000313" key="4">
    <source>
        <dbReference type="Proteomes" id="UP001160148"/>
    </source>
</evidence>
<dbReference type="Proteomes" id="UP001160148">
    <property type="component" value="Unassembled WGS sequence"/>
</dbReference>
<dbReference type="AlphaFoldDB" id="A0AAV0XYY8"/>
<evidence type="ECO:0000256" key="1">
    <source>
        <dbReference type="SAM" id="MobiDB-lite"/>
    </source>
</evidence>
<dbReference type="EMBL" id="CARXXK010001113">
    <property type="protein sequence ID" value="CAI6373703.1"/>
    <property type="molecule type" value="Genomic_DNA"/>
</dbReference>
<feature type="region of interest" description="Disordered" evidence="1">
    <location>
        <begin position="82"/>
        <end position="113"/>
    </location>
</feature>
<organism evidence="2 4">
    <name type="scientific">Macrosiphum euphorbiae</name>
    <name type="common">potato aphid</name>
    <dbReference type="NCBI Taxonomy" id="13131"/>
    <lineage>
        <taxon>Eukaryota</taxon>
        <taxon>Metazoa</taxon>
        <taxon>Ecdysozoa</taxon>
        <taxon>Arthropoda</taxon>
        <taxon>Hexapoda</taxon>
        <taxon>Insecta</taxon>
        <taxon>Pterygota</taxon>
        <taxon>Neoptera</taxon>
        <taxon>Paraneoptera</taxon>
        <taxon>Hemiptera</taxon>
        <taxon>Sternorrhyncha</taxon>
        <taxon>Aphidomorpha</taxon>
        <taxon>Aphidoidea</taxon>
        <taxon>Aphididae</taxon>
        <taxon>Macrosiphini</taxon>
        <taxon>Macrosiphum</taxon>
    </lineage>
</organism>
<evidence type="ECO:0008006" key="5">
    <source>
        <dbReference type="Google" id="ProtNLM"/>
    </source>
</evidence>
<sequence length="113" mass="12726">MEFHYFSLKDELSVNKSWVWQYGKRQSNRAFCDLCDDNSNKEFSCAGGSTGSFGRHSKVIHYVGGTTQNQSNDNDFELEESNTIMTHGSSSSSSNNFNTDCSSSSEFREPPLR</sequence>
<feature type="compositionally biased region" description="Low complexity" evidence="1">
    <location>
        <begin position="82"/>
        <end position="105"/>
    </location>
</feature>